<evidence type="ECO:0000313" key="1">
    <source>
        <dbReference type="EMBL" id="GAI55209.1"/>
    </source>
</evidence>
<gene>
    <name evidence="1" type="ORF">S06H3_60179</name>
</gene>
<dbReference type="AlphaFoldDB" id="X1RI12"/>
<feature type="non-terminal residue" evidence="1">
    <location>
        <position position="64"/>
    </location>
</feature>
<organism evidence="1">
    <name type="scientific">marine sediment metagenome</name>
    <dbReference type="NCBI Taxonomy" id="412755"/>
    <lineage>
        <taxon>unclassified sequences</taxon>
        <taxon>metagenomes</taxon>
        <taxon>ecological metagenomes</taxon>
    </lineage>
</organism>
<name>X1RI12_9ZZZZ</name>
<protein>
    <submittedName>
        <fullName evidence="1">Uncharacterized protein</fullName>
    </submittedName>
</protein>
<comment type="caution">
    <text evidence="1">The sequence shown here is derived from an EMBL/GenBank/DDBJ whole genome shotgun (WGS) entry which is preliminary data.</text>
</comment>
<reference evidence="1" key="1">
    <citation type="journal article" date="2014" name="Front. Microbiol.">
        <title>High frequency of phylogenetically diverse reductive dehalogenase-homologous genes in deep subseafloor sedimentary metagenomes.</title>
        <authorList>
            <person name="Kawai M."/>
            <person name="Futagami T."/>
            <person name="Toyoda A."/>
            <person name="Takaki Y."/>
            <person name="Nishi S."/>
            <person name="Hori S."/>
            <person name="Arai W."/>
            <person name="Tsubouchi T."/>
            <person name="Morono Y."/>
            <person name="Uchiyama I."/>
            <person name="Ito T."/>
            <person name="Fujiyama A."/>
            <person name="Inagaki F."/>
            <person name="Takami H."/>
        </authorList>
    </citation>
    <scope>NUCLEOTIDE SEQUENCE</scope>
    <source>
        <strain evidence="1">Expedition CK06-06</strain>
    </source>
</reference>
<accession>X1RI12</accession>
<sequence>MLCYNINNINIASGLTPDPGNATTGNNLAADVLASDIFTNTTGIPLTVSYDVVPVSADACEGDM</sequence>
<dbReference type="EMBL" id="BARV01039216">
    <property type="protein sequence ID" value="GAI55209.1"/>
    <property type="molecule type" value="Genomic_DNA"/>
</dbReference>
<proteinExistence type="predicted"/>